<organism evidence="1 2">
    <name type="scientific">Thermofilum adornatum 1505</name>
    <dbReference type="NCBI Taxonomy" id="697581"/>
    <lineage>
        <taxon>Archaea</taxon>
        <taxon>Thermoproteota</taxon>
        <taxon>Thermoprotei</taxon>
        <taxon>Thermofilales</taxon>
        <taxon>Thermofilaceae</taxon>
        <taxon>Thermofilum</taxon>
    </lineage>
</organism>
<accession>A0A3G1A7Z8</accession>
<dbReference type="STRING" id="697581.TCARB_0405"/>
<dbReference type="EMBL" id="CP007493">
    <property type="protein sequence ID" value="AJB41477.1"/>
    <property type="molecule type" value="Genomic_DNA"/>
</dbReference>
<protein>
    <submittedName>
        <fullName evidence="1">Uncharacterized protein</fullName>
    </submittedName>
</protein>
<dbReference type="KEGG" id="tcb:TCARB_0405"/>
<gene>
    <name evidence="1" type="ORF">TCARB_0405</name>
</gene>
<sequence>MLSNISFSFRTKILPIATPGDTIRPLYLVSLLLGKLLIL</sequence>
<dbReference type="Proteomes" id="UP000266720">
    <property type="component" value="Chromosome"/>
</dbReference>
<evidence type="ECO:0000313" key="1">
    <source>
        <dbReference type="EMBL" id="AJB41477.1"/>
    </source>
</evidence>
<reference evidence="2" key="1">
    <citation type="book" date="2010" name="EXTREMOPHILES" publisher="0:0-0">
        <title>Complete genome sequences of ten hyperthermophilic archaea reveal their metabolic capabilities and possible ecological roles.</title>
        <editorList>
            <person name="?"/>
        </editorList>
        <authorList>
            <person name="Ravin N.V."/>
            <person name="Mardanov A.V."/>
            <person name="Bonch-Osmolovskaya E.A."/>
            <person name="Skryabin K.G."/>
        </authorList>
    </citation>
    <scope>NUCLEOTIDE SEQUENCE [LARGE SCALE GENOMIC DNA]</scope>
    <source>
        <strain evidence="2">1505</strain>
    </source>
</reference>
<evidence type="ECO:0000313" key="2">
    <source>
        <dbReference type="Proteomes" id="UP000266720"/>
    </source>
</evidence>
<name>A0A3G1A7Z8_9CREN</name>
<dbReference type="AlphaFoldDB" id="A0A3G1A7Z8"/>
<proteinExistence type="predicted"/>